<dbReference type="InterPro" id="IPR011008">
    <property type="entry name" value="Dimeric_a/b-barrel"/>
</dbReference>
<gene>
    <name evidence="1" type="ORF">SAMEA4412673_02807</name>
</gene>
<dbReference type="SUPFAM" id="SSF54909">
    <property type="entry name" value="Dimeric alpha+beta barrel"/>
    <property type="match status" value="1"/>
</dbReference>
<sequence length="95" mass="11620">MFAVKVEYEVFPDYEGENKNRIQDFLKAFEELDKTRFRYIVYQDQESKRFIHVSEYQDEEIQKELLSNPIFLKFQEERDKNLKASPSITWLDCLQ</sequence>
<reference evidence="1 2" key="1">
    <citation type="submission" date="2017-06" db="EMBL/GenBank/DDBJ databases">
        <authorList>
            <consortium name="Pathogen Informatics"/>
        </authorList>
    </citation>
    <scope>NUCLEOTIDE SEQUENCE [LARGE SCALE GENOMIC DNA]</scope>
    <source>
        <strain evidence="1 2">NCTC12149</strain>
    </source>
</reference>
<evidence type="ECO:0008006" key="3">
    <source>
        <dbReference type="Google" id="ProtNLM"/>
    </source>
</evidence>
<protein>
    <recommendedName>
        <fullName evidence="3">ABM domain-containing protein</fullName>
    </recommendedName>
</protein>
<dbReference type="AlphaFoldDB" id="A0AAJ4XD73"/>
<dbReference type="RefSeq" id="WP_093097973.1">
    <property type="nucleotide sequence ID" value="NZ_FNGK01000002.1"/>
</dbReference>
<proteinExistence type="predicted"/>
<dbReference type="KEGG" id="smiz:4412673_02807"/>
<evidence type="ECO:0000313" key="1">
    <source>
        <dbReference type="EMBL" id="SNV53177.1"/>
    </source>
</evidence>
<dbReference type="Proteomes" id="UP000215355">
    <property type="component" value="Chromosome 1"/>
</dbReference>
<accession>A0AAJ4XD73</accession>
<dbReference type="Gene3D" id="3.30.70.100">
    <property type="match status" value="1"/>
</dbReference>
<name>A0AAJ4XD73_9SPHI</name>
<dbReference type="EMBL" id="LT906468">
    <property type="protein sequence ID" value="SNV53177.1"/>
    <property type="molecule type" value="Genomic_DNA"/>
</dbReference>
<evidence type="ECO:0000313" key="2">
    <source>
        <dbReference type="Proteomes" id="UP000215355"/>
    </source>
</evidence>
<organism evidence="1 2">
    <name type="scientific">Sphingobacterium mizutaii</name>
    <dbReference type="NCBI Taxonomy" id="1010"/>
    <lineage>
        <taxon>Bacteria</taxon>
        <taxon>Pseudomonadati</taxon>
        <taxon>Bacteroidota</taxon>
        <taxon>Sphingobacteriia</taxon>
        <taxon>Sphingobacteriales</taxon>
        <taxon>Sphingobacteriaceae</taxon>
        <taxon>Sphingobacterium</taxon>
    </lineage>
</organism>